<feature type="region of interest" description="Disordered" evidence="3">
    <location>
        <begin position="280"/>
        <end position="304"/>
    </location>
</feature>
<comment type="caution">
    <text evidence="4">The sequence shown here is derived from an EMBL/GenBank/DDBJ whole genome shotgun (WGS) entry which is preliminary data.</text>
</comment>
<evidence type="ECO:0000256" key="3">
    <source>
        <dbReference type="SAM" id="MobiDB-lite"/>
    </source>
</evidence>
<dbReference type="Pfam" id="PF02567">
    <property type="entry name" value="PhzC-PhzF"/>
    <property type="match status" value="1"/>
</dbReference>
<dbReference type="Gene3D" id="3.10.310.10">
    <property type="entry name" value="Diaminopimelate Epimerase, Chain A, domain 1"/>
    <property type="match status" value="2"/>
</dbReference>
<evidence type="ECO:0000313" key="4">
    <source>
        <dbReference type="EMBL" id="RQX10216.1"/>
    </source>
</evidence>
<organism evidence="4 5">
    <name type="scientific">Micromonospora arida</name>
    <dbReference type="NCBI Taxonomy" id="2203715"/>
    <lineage>
        <taxon>Bacteria</taxon>
        <taxon>Bacillati</taxon>
        <taxon>Actinomycetota</taxon>
        <taxon>Actinomycetes</taxon>
        <taxon>Micromonosporales</taxon>
        <taxon>Micromonosporaceae</taxon>
        <taxon>Micromonospora</taxon>
    </lineage>
</organism>
<keyword evidence="5" id="KW-1185">Reference proteome</keyword>
<accession>A0A3N9XAP7</accession>
<proteinExistence type="inferred from homology"/>
<dbReference type="OrthoDB" id="9788221at2"/>
<reference evidence="4 5" key="1">
    <citation type="submission" date="2018-05" db="EMBL/GenBank/DDBJ databases">
        <title>Micromonospora from Atacama Desert.</title>
        <authorList>
            <person name="Carro L."/>
            <person name="Goodfellow M."/>
            <person name="Klenk H.-P."/>
        </authorList>
    </citation>
    <scope>NUCLEOTIDE SEQUENCE [LARGE SCALE GENOMIC DNA]</scope>
    <source>
        <strain evidence="4 5">LB32</strain>
    </source>
</reference>
<dbReference type="PANTHER" id="PTHR13774:SF39">
    <property type="entry name" value="BIOSYNTHESIS PROTEIN, PUTATIVE-RELATED"/>
    <property type="match status" value="1"/>
</dbReference>
<dbReference type="RefSeq" id="WP_124855829.1">
    <property type="nucleotide sequence ID" value="NZ_JBEXYX010000016.1"/>
</dbReference>
<dbReference type="PIRSF" id="PIRSF016184">
    <property type="entry name" value="PhzC_PhzF"/>
    <property type="match status" value="1"/>
</dbReference>
<name>A0A3N9XAP7_9ACTN</name>
<dbReference type="NCBIfam" id="TIGR00654">
    <property type="entry name" value="PhzF_family"/>
    <property type="match status" value="1"/>
</dbReference>
<dbReference type="SUPFAM" id="SSF54506">
    <property type="entry name" value="Diaminopimelate epimerase-like"/>
    <property type="match status" value="1"/>
</dbReference>
<evidence type="ECO:0000256" key="1">
    <source>
        <dbReference type="ARBA" id="ARBA00008270"/>
    </source>
</evidence>
<dbReference type="EMBL" id="QGSY01000159">
    <property type="protein sequence ID" value="RQX10216.1"/>
    <property type="molecule type" value="Genomic_DNA"/>
</dbReference>
<dbReference type="GO" id="GO:0005737">
    <property type="term" value="C:cytoplasm"/>
    <property type="evidence" value="ECO:0007669"/>
    <property type="project" value="TreeGrafter"/>
</dbReference>
<protein>
    <submittedName>
        <fullName evidence="4">Phenazine biosynthesis protein PhzF</fullName>
    </submittedName>
</protein>
<keyword evidence="2" id="KW-0413">Isomerase</keyword>
<evidence type="ECO:0000256" key="2">
    <source>
        <dbReference type="ARBA" id="ARBA00023235"/>
    </source>
</evidence>
<dbReference type="GO" id="GO:0016853">
    <property type="term" value="F:isomerase activity"/>
    <property type="evidence" value="ECO:0007669"/>
    <property type="project" value="UniProtKB-KW"/>
</dbReference>
<comment type="similarity">
    <text evidence="1">Belongs to the PhzF family.</text>
</comment>
<gene>
    <name evidence="4" type="ORF">DLJ58_12010</name>
</gene>
<dbReference type="Proteomes" id="UP000266889">
    <property type="component" value="Unassembled WGS sequence"/>
</dbReference>
<evidence type="ECO:0000313" key="5">
    <source>
        <dbReference type="Proteomes" id="UP000266889"/>
    </source>
</evidence>
<sequence length="304" mass="31849">MVGPPVAVVNACTRYGGGGSPTTVVIDDAMLIDDERHAIARRVGTSHTAFIDTSTADAPRVRFFTSAGELTNCGHGTIAAQAVLLDRSGANEHHGRQCSGGRTFATTAIRRQDGIEVWFDQGVIALPDDADATGSGIIAALGLERADIAADLRVASPGMPRLLVPVRDRRTLLSMQPDFDRLATECRQLGYLGCFTYALQPTARTGTARMFAPAIGVDEDIANANSVGCLAAHLLDTSGNGAVEIHQGDTHQSPSSVSANATYTADGIVARIGGSVDLGPPIDQRRRLRRPGVPPIVRGTSSQA</sequence>
<dbReference type="PANTHER" id="PTHR13774">
    <property type="entry name" value="PHENAZINE BIOSYNTHESIS PROTEIN"/>
    <property type="match status" value="1"/>
</dbReference>
<dbReference type="AlphaFoldDB" id="A0A3N9XAP7"/>
<dbReference type="InterPro" id="IPR003719">
    <property type="entry name" value="Phenazine_PhzF-like"/>
</dbReference>